<dbReference type="STRING" id="64969.SAMN02745127_00702"/>
<dbReference type="EMBL" id="MTSM01000004">
    <property type="protein sequence ID" value="OPX56208.1"/>
    <property type="molecule type" value="Genomic_DNA"/>
</dbReference>
<dbReference type="GO" id="GO:0009279">
    <property type="term" value="C:cell outer membrane"/>
    <property type="evidence" value="ECO:0007669"/>
    <property type="project" value="UniProtKB-SubCell"/>
</dbReference>
<dbReference type="OrthoDB" id="8957883at2"/>
<dbReference type="PRINTS" id="PR00184">
    <property type="entry name" value="NEISSPPORIN"/>
</dbReference>
<feature type="chain" id="PRO_5030034819" description="Porin domain-containing protein" evidence="10">
    <location>
        <begin position="23"/>
        <end position="300"/>
    </location>
</feature>
<gene>
    <name evidence="12" type="ORF">BTE48_04315</name>
</gene>
<evidence type="ECO:0000256" key="8">
    <source>
        <dbReference type="ARBA" id="ARBA00023136"/>
    </source>
</evidence>
<sequence length="300" mass="31389">MKKTLIATAIVSTMGFAAVAQAAEVNYDLYGSLRVNAVSAEKTSLKIGDNSSRVGIKASTPLDGGLTGLVHYEQKVDTEAGALAGGRLSYIGVKGDFGTVTTGRQWTPQYLWTSSKVDILDVGSNPTHNYAVAGRQGNTLAYISPSLEGLQLAAVVIAAGDKVKPNDDDFDAYNFAANYTMGDLSVGAATIMANNGVDKNYTSVAASYTMDALYVAAEMTTDDINKKDSMEIAASFAVSPKATVLANLVNFEKGSQVAVEAQYKLGAKARVAVSAIMADDDATTTEGIKDAVAASFRVDF</sequence>
<keyword evidence="4" id="KW-0812">Transmembrane</keyword>
<accession>A0A1T4M8T2</accession>
<dbReference type="PRINTS" id="PR00182">
    <property type="entry name" value="ECOLNEIPORIN"/>
</dbReference>
<evidence type="ECO:0000256" key="1">
    <source>
        <dbReference type="ARBA" id="ARBA00004571"/>
    </source>
</evidence>
<dbReference type="PANTHER" id="PTHR34501">
    <property type="entry name" value="PROTEIN YDDL-RELATED"/>
    <property type="match status" value="1"/>
</dbReference>
<keyword evidence="9" id="KW-0998">Cell outer membrane</keyword>
<comment type="caution">
    <text evidence="12">The sequence shown here is derived from an EMBL/GenBank/DDBJ whole genome shotgun (WGS) entry which is preliminary data.</text>
</comment>
<evidence type="ECO:0000256" key="2">
    <source>
        <dbReference type="ARBA" id="ARBA00022448"/>
    </source>
</evidence>
<reference evidence="12 13" key="1">
    <citation type="submission" date="2017-01" db="EMBL/GenBank/DDBJ databases">
        <title>Genome Sequencing of a Marine Spirillum, Oceanospirillum multiglobuliferum ATCC 33336, from Japan.</title>
        <authorList>
            <person name="Carney J.G."/>
            <person name="Trachtenberg A.M."/>
            <person name="Rheaume B.A."/>
            <person name="Linnane J.D."/>
            <person name="Pitts N.L."/>
            <person name="Mykles D.L."/>
            <person name="Maclea K.S."/>
        </authorList>
    </citation>
    <scope>NUCLEOTIDE SEQUENCE [LARGE SCALE GENOMIC DNA]</scope>
    <source>
        <strain evidence="12 13">ATCC 33336</strain>
    </source>
</reference>
<evidence type="ECO:0000259" key="11">
    <source>
        <dbReference type="Pfam" id="PF13609"/>
    </source>
</evidence>
<feature type="signal peptide" evidence="10">
    <location>
        <begin position="1"/>
        <end position="22"/>
    </location>
</feature>
<dbReference type="CDD" id="cd00342">
    <property type="entry name" value="gram_neg_porins"/>
    <property type="match status" value="1"/>
</dbReference>
<dbReference type="InterPro" id="IPR002299">
    <property type="entry name" value="Porin_Neis"/>
</dbReference>
<keyword evidence="3" id="KW-1134">Transmembrane beta strand</keyword>
<feature type="domain" description="Porin" evidence="11">
    <location>
        <begin position="9"/>
        <end position="281"/>
    </location>
</feature>
<dbReference type="GO" id="GO:0034220">
    <property type="term" value="P:monoatomic ion transmembrane transport"/>
    <property type="evidence" value="ECO:0007669"/>
    <property type="project" value="InterPro"/>
</dbReference>
<dbReference type="Proteomes" id="UP000191418">
    <property type="component" value="Unassembled WGS sequence"/>
</dbReference>
<dbReference type="PANTHER" id="PTHR34501:SF2">
    <property type="entry name" value="OUTER MEMBRANE PORIN F-RELATED"/>
    <property type="match status" value="1"/>
</dbReference>
<evidence type="ECO:0000256" key="9">
    <source>
        <dbReference type="ARBA" id="ARBA00023237"/>
    </source>
</evidence>
<keyword evidence="8" id="KW-0472">Membrane</keyword>
<evidence type="ECO:0000256" key="7">
    <source>
        <dbReference type="ARBA" id="ARBA00023114"/>
    </source>
</evidence>
<dbReference type="SUPFAM" id="SSF56935">
    <property type="entry name" value="Porins"/>
    <property type="match status" value="1"/>
</dbReference>
<keyword evidence="5 10" id="KW-0732">Signal</keyword>
<dbReference type="GO" id="GO:0046930">
    <property type="term" value="C:pore complex"/>
    <property type="evidence" value="ECO:0007669"/>
    <property type="project" value="UniProtKB-KW"/>
</dbReference>
<keyword evidence="2" id="KW-0813">Transport</keyword>
<name>A0A1T4M8T2_9GAMM</name>
<dbReference type="AlphaFoldDB" id="A0A1T4M8T2"/>
<evidence type="ECO:0000313" key="12">
    <source>
        <dbReference type="EMBL" id="OPX56208.1"/>
    </source>
</evidence>
<dbReference type="Gene3D" id="2.40.160.10">
    <property type="entry name" value="Porin"/>
    <property type="match status" value="1"/>
</dbReference>
<protein>
    <recommendedName>
        <fullName evidence="11">Porin domain-containing protein</fullName>
    </recommendedName>
</protein>
<evidence type="ECO:0000313" key="13">
    <source>
        <dbReference type="Proteomes" id="UP000191418"/>
    </source>
</evidence>
<dbReference type="InterPro" id="IPR001702">
    <property type="entry name" value="Porin_Gram-ve"/>
</dbReference>
<keyword evidence="13" id="KW-1185">Reference proteome</keyword>
<dbReference type="InterPro" id="IPR023614">
    <property type="entry name" value="Porin_dom_sf"/>
</dbReference>
<keyword evidence="6" id="KW-0406">Ion transport</keyword>
<dbReference type="InterPro" id="IPR033900">
    <property type="entry name" value="Gram_neg_porin_domain"/>
</dbReference>
<organism evidence="12 13">
    <name type="scientific">Oceanospirillum multiglobuliferum</name>
    <dbReference type="NCBI Taxonomy" id="64969"/>
    <lineage>
        <taxon>Bacteria</taxon>
        <taxon>Pseudomonadati</taxon>
        <taxon>Pseudomonadota</taxon>
        <taxon>Gammaproteobacteria</taxon>
        <taxon>Oceanospirillales</taxon>
        <taxon>Oceanospirillaceae</taxon>
        <taxon>Oceanospirillum</taxon>
    </lineage>
</organism>
<dbReference type="RefSeq" id="WP_078744305.1">
    <property type="nucleotide sequence ID" value="NZ_FUXG01000003.1"/>
</dbReference>
<proteinExistence type="predicted"/>
<dbReference type="GO" id="GO:0015288">
    <property type="term" value="F:porin activity"/>
    <property type="evidence" value="ECO:0007669"/>
    <property type="project" value="UniProtKB-KW"/>
</dbReference>
<evidence type="ECO:0000256" key="3">
    <source>
        <dbReference type="ARBA" id="ARBA00022452"/>
    </source>
</evidence>
<evidence type="ECO:0000256" key="5">
    <source>
        <dbReference type="ARBA" id="ARBA00022729"/>
    </source>
</evidence>
<evidence type="ECO:0000256" key="4">
    <source>
        <dbReference type="ARBA" id="ARBA00022692"/>
    </source>
</evidence>
<keyword evidence="7" id="KW-0626">Porin</keyword>
<evidence type="ECO:0000256" key="6">
    <source>
        <dbReference type="ARBA" id="ARBA00023065"/>
    </source>
</evidence>
<dbReference type="InterPro" id="IPR050298">
    <property type="entry name" value="Gram-neg_bact_OMP"/>
</dbReference>
<dbReference type="Pfam" id="PF13609">
    <property type="entry name" value="Porin_4"/>
    <property type="match status" value="1"/>
</dbReference>
<comment type="subcellular location">
    <subcellularLocation>
        <location evidence="1">Cell outer membrane</location>
        <topology evidence="1">Multi-pass membrane protein</topology>
    </subcellularLocation>
</comment>
<evidence type="ECO:0000256" key="10">
    <source>
        <dbReference type="SAM" id="SignalP"/>
    </source>
</evidence>